<dbReference type="EMBL" id="KN818233">
    <property type="protein sequence ID" value="KIL66949.1"/>
    <property type="molecule type" value="Genomic_DNA"/>
</dbReference>
<reference evidence="1 2" key="1">
    <citation type="submission" date="2014-04" db="EMBL/GenBank/DDBJ databases">
        <title>Evolutionary Origins and Diversification of the Mycorrhizal Mutualists.</title>
        <authorList>
            <consortium name="DOE Joint Genome Institute"/>
            <consortium name="Mycorrhizal Genomics Consortium"/>
            <person name="Kohler A."/>
            <person name="Kuo A."/>
            <person name="Nagy L.G."/>
            <person name="Floudas D."/>
            <person name="Copeland A."/>
            <person name="Barry K.W."/>
            <person name="Cichocki N."/>
            <person name="Veneault-Fourrey C."/>
            <person name="LaButti K."/>
            <person name="Lindquist E.A."/>
            <person name="Lipzen A."/>
            <person name="Lundell T."/>
            <person name="Morin E."/>
            <person name="Murat C."/>
            <person name="Riley R."/>
            <person name="Ohm R."/>
            <person name="Sun H."/>
            <person name="Tunlid A."/>
            <person name="Henrissat B."/>
            <person name="Grigoriev I.V."/>
            <person name="Hibbett D.S."/>
            <person name="Martin F."/>
        </authorList>
    </citation>
    <scope>NUCLEOTIDE SEQUENCE [LARGE SCALE GENOMIC DNA]</scope>
    <source>
        <strain evidence="1 2">Koide BX008</strain>
    </source>
</reference>
<evidence type="ECO:0000313" key="1">
    <source>
        <dbReference type="EMBL" id="KIL66949.1"/>
    </source>
</evidence>
<sequence>MHTSAFRGKVSLLRLPTKATKAHLVPLKAFKAPKMITQKQRIISISIDCTGVPDTLRALIPALPPLQLEVFSTVFMLSSSPLTNRLAQSELAH</sequence>
<evidence type="ECO:0000313" key="2">
    <source>
        <dbReference type="Proteomes" id="UP000054549"/>
    </source>
</evidence>
<dbReference type="HOGENOM" id="CLU_2399197_0_0_1"/>
<gene>
    <name evidence="1" type="ORF">M378DRAFT_9653</name>
</gene>
<accession>A0A0C2TIZ8</accession>
<dbReference type="Proteomes" id="UP000054549">
    <property type="component" value="Unassembled WGS sequence"/>
</dbReference>
<organism evidence="1 2">
    <name type="scientific">Amanita muscaria (strain Koide BX008)</name>
    <dbReference type="NCBI Taxonomy" id="946122"/>
    <lineage>
        <taxon>Eukaryota</taxon>
        <taxon>Fungi</taxon>
        <taxon>Dikarya</taxon>
        <taxon>Basidiomycota</taxon>
        <taxon>Agaricomycotina</taxon>
        <taxon>Agaricomycetes</taxon>
        <taxon>Agaricomycetidae</taxon>
        <taxon>Agaricales</taxon>
        <taxon>Pluteineae</taxon>
        <taxon>Amanitaceae</taxon>
        <taxon>Amanita</taxon>
    </lineage>
</organism>
<protein>
    <submittedName>
        <fullName evidence="1">Uncharacterized protein</fullName>
    </submittedName>
</protein>
<dbReference type="InParanoid" id="A0A0C2TIZ8"/>
<name>A0A0C2TIZ8_AMAMK</name>
<proteinExistence type="predicted"/>
<keyword evidence="2" id="KW-1185">Reference proteome</keyword>
<dbReference type="AlphaFoldDB" id="A0A0C2TIZ8"/>